<accession>A0A1E2VBZ0</accession>
<dbReference type="InterPro" id="IPR023376">
    <property type="entry name" value="YqcC-like_dom"/>
</dbReference>
<proteinExistence type="predicted"/>
<dbReference type="AlphaFoldDB" id="A0A1E2VBZ0"/>
<dbReference type="STRING" id="197479.BFW38_12255"/>
<dbReference type="EMBL" id="MDTQ01000001">
    <property type="protein sequence ID" value="ODC04185.1"/>
    <property type="molecule type" value="Genomic_DNA"/>
</dbReference>
<name>A0A1E2VBZ0_9GAMM</name>
<organism evidence="2 3">
    <name type="scientific">Terasakiispira papahanaumokuakeensis</name>
    <dbReference type="NCBI Taxonomy" id="197479"/>
    <lineage>
        <taxon>Bacteria</taxon>
        <taxon>Pseudomonadati</taxon>
        <taxon>Pseudomonadota</taxon>
        <taxon>Gammaproteobacteria</taxon>
        <taxon>Oceanospirillales</taxon>
        <taxon>Terasakiispira</taxon>
    </lineage>
</organism>
<gene>
    <name evidence="2" type="ORF">BFW38_12255</name>
</gene>
<keyword evidence="3" id="KW-1185">Reference proteome</keyword>
<evidence type="ECO:0000313" key="2">
    <source>
        <dbReference type="EMBL" id="ODC04185.1"/>
    </source>
</evidence>
<dbReference type="RefSeq" id="WP_068999095.1">
    <property type="nucleotide sequence ID" value="NZ_MDTQ01000001.1"/>
</dbReference>
<dbReference type="PANTHER" id="PTHR39586">
    <property type="entry name" value="CYTOPLASMIC PROTEIN-RELATED"/>
    <property type="match status" value="1"/>
</dbReference>
<evidence type="ECO:0000313" key="3">
    <source>
        <dbReference type="Proteomes" id="UP000094291"/>
    </source>
</evidence>
<protein>
    <recommendedName>
        <fullName evidence="1">YqcC-like domain-containing protein</fullName>
    </recommendedName>
</protein>
<feature type="domain" description="YqcC-like" evidence="1">
    <location>
        <begin position="9"/>
        <end position="100"/>
    </location>
</feature>
<reference evidence="2 3" key="1">
    <citation type="submission" date="2016-08" db="EMBL/GenBank/DDBJ databases">
        <authorList>
            <person name="Seilhamer J.J."/>
        </authorList>
    </citation>
    <scope>NUCLEOTIDE SEQUENCE [LARGE SCALE GENOMIC DNA]</scope>
    <source>
        <strain evidence="2 3">PH27A</strain>
    </source>
</reference>
<dbReference type="GO" id="GO:0044010">
    <property type="term" value="P:single-species biofilm formation"/>
    <property type="evidence" value="ECO:0007669"/>
    <property type="project" value="TreeGrafter"/>
</dbReference>
<sequence length="118" mass="13701">MSTSSIMLRLIHLLEQRMRQANLWHCSTPSHDAMQSTEPFAVDTMHLEQWLKFIFIPRMRALIDGQHPLPERCVITPHAEQMWARPQSDAVIEVLMAIDAFISENRMPSAKLLKTLEH</sequence>
<dbReference type="Pfam" id="PF04287">
    <property type="entry name" value="DUF446"/>
    <property type="match status" value="1"/>
</dbReference>
<dbReference type="InterPro" id="IPR036814">
    <property type="entry name" value="YqcC-like_sf"/>
</dbReference>
<dbReference type="PIRSF" id="PIRSF006257">
    <property type="entry name" value="UCP006257"/>
    <property type="match status" value="1"/>
</dbReference>
<dbReference type="InterPro" id="IPR007384">
    <property type="entry name" value="UCP006257"/>
</dbReference>
<comment type="caution">
    <text evidence="2">The sequence shown here is derived from an EMBL/GenBank/DDBJ whole genome shotgun (WGS) entry which is preliminary data.</text>
</comment>
<evidence type="ECO:0000259" key="1">
    <source>
        <dbReference type="Pfam" id="PF04287"/>
    </source>
</evidence>
<dbReference type="Proteomes" id="UP000094291">
    <property type="component" value="Unassembled WGS sequence"/>
</dbReference>
<dbReference type="SUPFAM" id="SSF158452">
    <property type="entry name" value="YqcC-like"/>
    <property type="match status" value="1"/>
</dbReference>
<dbReference type="PANTHER" id="PTHR39586:SF1">
    <property type="entry name" value="CYTOPLASMIC PROTEIN"/>
    <property type="match status" value="1"/>
</dbReference>
<dbReference type="Gene3D" id="1.20.1440.40">
    <property type="entry name" value="YqcC-like"/>
    <property type="match status" value="1"/>
</dbReference>